<dbReference type="Proteomes" id="UP000257200">
    <property type="component" value="Unplaced"/>
</dbReference>
<accession>A0A3Q1EXW2</accession>
<organism evidence="1 2">
    <name type="scientific">Acanthochromis polyacanthus</name>
    <name type="common">spiny chromis</name>
    <dbReference type="NCBI Taxonomy" id="80966"/>
    <lineage>
        <taxon>Eukaryota</taxon>
        <taxon>Metazoa</taxon>
        <taxon>Chordata</taxon>
        <taxon>Craniata</taxon>
        <taxon>Vertebrata</taxon>
        <taxon>Euteleostomi</taxon>
        <taxon>Actinopterygii</taxon>
        <taxon>Neopterygii</taxon>
        <taxon>Teleostei</taxon>
        <taxon>Neoteleostei</taxon>
        <taxon>Acanthomorphata</taxon>
        <taxon>Ovalentaria</taxon>
        <taxon>Pomacentridae</taxon>
        <taxon>Acanthochromis</taxon>
    </lineage>
</organism>
<evidence type="ECO:0000313" key="1">
    <source>
        <dbReference type="Ensembl" id="ENSAPOP00000009004.1"/>
    </source>
</evidence>
<reference evidence="1" key="2">
    <citation type="submission" date="2025-09" db="UniProtKB">
        <authorList>
            <consortium name="Ensembl"/>
        </authorList>
    </citation>
    <scope>IDENTIFICATION</scope>
</reference>
<dbReference type="AlphaFoldDB" id="A0A3Q1EXW2"/>
<proteinExistence type="predicted"/>
<evidence type="ECO:0000313" key="2">
    <source>
        <dbReference type="Proteomes" id="UP000257200"/>
    </source>
</evidence>
<reference evidence="1" key="1">
    <citation type="submission" date="2025-08" db="UniProtKB">
        <authorList>
            <consortium name="Ensembl"/>
        </authorList>
    </citation>
    <scope>IDENTIFICATION</scope>
</reference>
<keyword evidence="2" id="KW-1185">Reference proteome</keyword>
<dbReference type="InParanoid" id="A0A3Q1EXW2"/>
<sequence length="76" mass="8821">QSLLGFVDILCIIEVRENKRQLDRENAKTKVIIGESFGRWRQLKQQMGLKTDALVAIFLLDRKNVLLELNSLPWVV</sequence>
<dbReference type="Ensembl" id="ENSAPOT00000002280.1">
    <property type="protein sequence ID" value="ENSAPOP00000009004.1"/>
    <property type="gene ID" value="ENSAPOG00000011245.1"/>
</dbReference>
<protein>
    <submittedName>
        <fullName evidence="1">Uncharacterized protein</fullName>
    </submittedName>
</protein>
<dbReference type="GeneTree" id="ENSGT01030000235173"/>
<name>A0A3Q1EXW2_9TELE</name>